<sequence length="274" mass="28591">MSDLATTPVAAAPPARAAVRRAAIGQGALRIGLPLAFAAAVLGAWELLVRLYAVPEVILPAPSAVAARLVSAWPFLLTHAVPTTLEALGGFLLAAALGTALAVLLAYSRLARLALYPNVVFFQLIPKIALAPLFIVWLGIGSTSRLAFSLFIGFFPVVIATATGLAAAPPEMLRLCRAYSASPWQVFTAVRFPYALPFVFSGLKIAVTFAIIGVIVGEFITAQAGLGYLILFAASQAETALILAAIAALCVVGLALYGLVALAERLVLARYGHR</sequence>
<dbReference type="GO" id="GO:0055085">
    <property type="term" value="P:transmembrane transport"/>
    <property type="evidence" value="ECO:0007669"/>
    <property type="project" value="InterPro"/>
</dbReference>
<comment type="similarity">
    <text evidence="7">Belongs to the binding-protein-dependent transport system permease family.</text>
</comment>
<proteinExistence type="inferred from homology"/>
<feature type="transmembrane region" description="Helical" evidence="7">
    <location>
        <begin position="146"/>
        <end position="168"/>
    </location>
</feature>
<keyword evidence="2 7" id="KW-0813">Transport</keyword>
<feature type="transmembrane region" description="Helical" evidence="7">
    <location>
        <begin position="205"/>
        <end position="234"/>
    </location>
</feature>
<dbReference type="Pfam" id="PF00528">
    <property type="entry name" value="BPD_transp_1"/>
    <property type="match status" value="1"/>
</dbReference>
<gene>
    <name evidence="9" type="ORF">AVDCRST_MAG08-1896</name>
</gene>
<dbReference type="EMBL" id="CADCTG010000156">
    <property type="protein sequence ID" value="CAA9246795.1"/>
    <property type="molecule type" value="Genomic_DNA"/>
</dbReference>
<dbReference type="PANTHER" id="PTHR30151">
    <property type="entry name" value="ALKANE SULFONATE ABC TRANSPORTER-RELATED, MEMBRANE SUBUNIT"/>
    <property type="match status" value="1"/>
</dbReference>
<reference evidence="9" key="1">
    <citation type="submission" date="2020-02" db="EMBL/GenBank/DDBJ databases">
        <authorList>
            <person name="Meier V. D."/>
        </authorList>
    </citation>
    <scope>NUCLEOTIDE SEQUENCE</scope>
    <source>
        <strain evidence="9">AVDCRST_MAG08</strain>
    </source>
</reference>
<evidence type="ECO:0000256" key="4">
    <source>
        <dbReference type="ARBA" id="ARBA00022692"/>
    </source>
</evidence>
<keyword evidence="6 7" id="KW-0472">Membrane</keyword>
<dbReference type="PROSITE" id="PS50928">
    <property type="entry name" value="ABC_TM1"/>
    <property type="match status" value="1"/>
</dbReference>
<protein>
    <submittedName>
        <fullName evidence="9">Hydroxymethylpyrimidine ABC transporter, transmembrane component</fullName>
    </submittedName>
</protein>
<evidence type="ECO:0000256" key="1">
    <source>
        <dbReference type="ARBA" id="ARBA00004651"/>
    </source>
</evidence>
<dbReference type="PANTHER" id="PTHR30151:SF20">
    <property type="entry name" value="ABC TRANSPORTER PERMEASE PROTEIN HI_0355-RELATED"/>
    <property type="match status" value="1"/>
</dbReference>
<evidence type="ECO:0000256" key="5">
    <source>
        <dbReference type="ARBA" id="ARBA00022989"/>
    </source>
</evidence>
<dbReference type="SUPFAM" id="SSF161098">
    <property type="entry name" value="MetI-like"/>
    <property type="match status" value="1"/>
</dbReference>
<feature type="domain" description="ABC transmembrane type-1" evidence="8">
    <location>
        <begin position="80"/>
        <end position="260"/>
    </location>
</feature>
<dbReference type="InterPro" id="IPR035906">
    <property type="entry name" value="MetI-like_sf"/>
</dbReference>
<accession>A0A6J4IA37</accession>
<keyword evidence="3" id="KW-1003">Cell membrane</keyword>
<dbReference type="Gene3D" id="1.10.3720.10">
    <property type="entry name" value="MetI-like"/>
    <property type="match status" value="1"/>
</dbReference>
<evidence type="ECO:0000256" key="3">
    <source>
        <dbReference type="ARBA" id="ARBA00022475"/>
    </source>
</evidence>
<evidence type="ECO:0000256" key="6">
    <source>
        <dbReference type="ARBA" id="ARBA00023136"/>
    </source>
</evidence>
<feature type="transmembrane region" description="Helical" evidence="7">
    <location>
        <begin position="88"/>
        <end position="107"/>
    </location>
</feature>
<feature type="transmembrane region" description="Helical" evidence="7">
    <location>
        <begin position="240"/>
        <end position="263"/>
    </location>
</feature>
<dbReference type="GO" id="GO:0005886">
    <property type="term" value="C:plasma membrane"/>
    <property type="evidence" value="ECO:0007669"/>
    <property type="project" value="UniProtKB-SubCell"/>
</dbReference>
<evidence type="ECO:0000313" key="9">
    <source>
        <dbReference type="EMBL" id="CAA9246795.1"/>
    </source>
</evidence>
<dbReference type="AlphaFoldDB" id="A0A6J4IA37"/>
<organism evidence="9">
    <name type="scientific">uncultured Acetobacteraceae bacterium</name>
    <dbReference type="NCBI Taxonomy" id="169975"/>
    <lineage>
        <taxon>Bacteria</taxon>
        <taxon>Pseudomonadati</taxon>
        <taxon>Pseudomonadota</taxon>
        <taxon>Alphaproteobacteria</taxon>
        <taxon>Acetobacterales</taxon>
        <taxon>Acetobacteraceae</taxon>
        <taxon>environmental samples</taxon>
    </lineage>
</organism>
<comment type="subcellular location">
    <subcellularLocation>
        <location evidence="1 7">Cell membrane</location>
        <topology evidence="1 7">Multi-pass membrane protein</topology>
    </subcellularLocation>
</comment>
<feature type="transmembrane region" description="Helical" evidence="7">
    <location>
        <begin position="27"/>
        <end position="45"/>
    </location>
</feature>
<dbReference type="InterPro" id="IPR000515">
    <property type="entry name" value="MetI-like"/>
</dbReference>
<evidence type="ECO:0000256" key="2">
    <source>
        <dbReference type="ARBA" id="ARBA00022448"/>
    </source>
</evidence>
<evidence type="ECO:0000259" key="8">
    <source>
        <dbReference type="PROSITE" id="PS50928"/>
    </source>
</evidence>
<evidence type="ECO:0000256" key="7">
    <source>
        <dbReference type="RuleBase" id="RU363032"/>
    </source>
</evidence>
<feature type="transmembrane region" description="Helical" evidence="7">
    <location>
        <begin position="119"/>
        <end position="140"/>
    </location>
</feature>
<name>A0A6J4IA37_9PROT</name>
<keyword evidence="4 7" id="KW-0812">Transmembrane</keyword>
<keyword evidence="5 7" id="KW-1133">Transmembrane helix</keyword>